<dbReference type="SUPFAM" id="SSF109998">
    <property type="entry name" value="Triger factor/SurA peptide-binding domain-like"/>
    <property type="match status" value="1"/>
</dbReference>
<feature type="domain" description="PPIase FKBP-type" evidence="15">
    <location>
        <begin position="171"/>
        <end position="232"/>
    </location>
</feature>
<dbReference type="SUPFAM" id="SSF54534">
    <property type="entry name" value="FKBP-like"/>
    <property type="match status" value="1"/>
</dbReference>
<dbReference type="EMBL" id="JQGC01000002">
    <property type="protein sequence ID" value="KFL32564.1"/>
    <property type="molecule type" value="Genomic_DNA"/>
</dbReference>
<dbReference type="HAMAP" id="MF_00303">
    <property type="entry name" value="Trigger_factor_Tig"/>
    <property type="match status" value="1"/>
</dbReference>
<evidence type="ECO:0000313" key="17">
    <source>
        <dbReference type="Proteomes" id="UP000028981"/>
    </source>
</evidence>
<dbReference type="GO" id="GO:0043022">
    <property type="term" value="F:ribosome binding"/>
    <property type="evidence" value="ECO:0007669"/>
    <property type="project" value="TreeGrafter"/>
</dbReference>
<evidence type="ECO:0000313" key="16">
    <source>
        <dbReference type="EMBL" id="KFL32564.1"/>
    </source>
</evidence>
<comment type="similarity">
    <text evidence="2 12 14">Belongs to the FKBP-type PPIase family. Tig subfamily.</text>
</comment>
<dbReference type="Gene3D" id="3.10.50.40">
    <property type="match status" value="1"/>
</dbReference>
<dbReference type="EC" id="5.2.1.8" evidence="3 12"/>
<evidence type="ECO:0000256" key="1">
    <source>
        <dbReference type="ARBA" id="ARBA00000971"/>
    </source>
</evidence>
<comment type="function">
    <text evidence="10 12">Involved in protein export. Acts as a chaperone by maintaining the newly synthesized protein in an open conformation. Functions as a peptidyl-prolyl cis-trans isomerase.</text>
</comment>
<dbReference type="PROSITE" id="PS50059">
    <property type="entry name" value="FKBP_PPIASE"/>
    <property type="match status" value="1"/>
</dbReference>
<dbReference type="STRING" id="46914.JP75_03185"/>
<dbReference type="AlphaFoldDB" id="A0A087M6R1"/>
<dbReference type="PANTHER" id="PTHR30560:SF3">
    <property type="entry name" value="TRIGGER FACTOR-LIKE PROTEIN TIG, CHLOROPLASTIC"/>
    <property type="match status" value="1"/>
</dbReference>
<keyword evidence="17" id="KW-1185">Reference proteome</keyword>
<evidence type="ECO:0000256" key="5">
    <source>
        <dbReference type="ARBA" id="ARBA00022618"/>
    </source>
</evidence>
<evidence type="ECO:0000256" key="7">
    <source>
        <dbReference type="ARBA" id="ARBA00023186"/>
    </source>
</evidence>
<dbReference type="GO" id="GO:0051083">
    <property type="term" value="P:'de novo' cotranslational protein folding"/>
    <property type="evidence" value="ECO:0007669"/>
    <property type="project" value="TreeGrafter"/>
</dbReference>
<gene>
    <name evidence="12" type="primary">tig</name>
    <name evidence="16" type="ORF">JP75_03185</name>
</gene>
<dbReference type="SUPFAM" id="SSF102735">
    <property type="entry name" value="Trigger factor ribosome-binding domain"/>
    <property type="match status" value="1"/>
</dbReference>
<keyword evidence="7 12" id="KW-0143">Chaperone</keyword>
<dbReference type="InterPro" id="IPR037041">
    <property type="entry name" value="Trigger_fac_C_sf"/>
</dbReference>
<evidence type="ECO:0000256" key="11">
    <source>
        <dbReference type="ARBA" id="ARBA00029986"/>
    </source>
</evidence>
<evidence type="ECO:0000256" key="4">
    <source>
        <dbReference type="ARBA" id="ARBA00016902"/>
    </source>
</evidence>
<evidence type="ECO:0000256" key="9">
    <source>
        <dbReference type="ARBA" id="ARBA00023306"/>
    </source>
</evidence>
<dbReference type="GO" id="GO:0005737">
    <property type="term" value="C:cytoplasm"/>
    <property type="evidence" value="ECO:0007669"/>
    <property type="project" value="UniProtKB-SubCell"/>
</dbReference>
<keyword evidence="5 12" id="KW-0132">Cell division</keyword>
<dbReference type="GO" id="GO:0051301">
    <property type="term" value="P:cell division"/>
    <property type="evidence" value="ECO:0007669"/>
    <property type="project" value="UniProtKB-KW"/>
</dbReference>
<proteinExistence type="inferred from homology"/>
<protein>
    <recommendedName>
        <fullName evidence="4 12">Trigger factor</fullName>
        <shortName evidence="12">TF</shortName>
        <ecNumber evidence="3 12">5.2.1.8</ecNumber>
    </recommendedName>
    <alternativeName>
        <fullName evidence="11 12">PPIase</fullName>
    </alternativeName>
</protein>
<dbReference type="Pfam" id="PF00254">
    <property type="entry name" value="FKBP_C"/>
    <property type="match status" value="1"/>
</dbReference>
<dbReference type="RefSeq" id="WP_035079048.1">
    <property type="nucleotide sequence ID" value="NZ_JQGC01000002.1"/>
</dbReference>
<dbReference type="Gene3D" id="1.10.3120.10">
    <property type="entry name" value="Trigger factor, C-terminal domain"/>
    <property type="match status" value="1"/>
</dbReference>
<dbReference type="InterPro" id="IPR005215">
    <property type="entry name" value="Trig_fac"/>
</dbReference>
<reference evidence="16 17" key="1">
    <citation type="submission" date="2014-08" db="EMBL/GenBank/DDBJ databases">
        <authorList>
            <person name="Hassan Y.I."/>
            <person name="Lepp D."/>
            <person name="Zhou T."/>
        </authorList>
    </citation>
    <scope>NUCLEOTIDE SEQUENCE [LARGE SCALE GENOMIC DNA]</scope>
    <source>
        <strain evidence="16 17">IFO13584</strain>
    </source>
</reference>
<keyword evidence="6 12" id="KW-0697">Rotamase</keyword>
<sequence>MQVTETLNEGLKRKLSVTIPAADLNTRLDAKLEELKGQASIKGFRPGKVPTAHLKKVYGRSAMSEVMTDAINSTVSDTLDGRKERAAAQPKVDLPQDQAIINDVLDGKADLAFEVEYEVLPPVSLMDLKGLKLNKPVVAITEEEIDAEVNRVFAQNRGFTDKGDGAVVEQGDRLGLSFVGKIDGVAFPGGTSDHAHLTVGSGEFIPGFEEQLVGQKKDETRTIKVTFPADYGNAELAGKEATFDVTILHVDGPNAGELDDDFAKRLGLEDVAALRKTVSEQMEAALESMSKQHVKRQILDALDEGHKFDVPAQLVEAEFATIWQRVQHEVEGHGRSFEDEGTTEAEAKEQYQRIAERRVRLGLVVAEIGNQNEVQVTDDEHQQALLAEIRRFPGQEQQVYDYYRKNAQALASLRAPVFENKVVDYVASLAEQTEKKMSRDELAKLIQADENEVPEEHHH</sequence>
<evidence type="ECO:0000256" key="12">
    <source>
        <dbReference type="HAMAP-Rule" id="MF_00303"/>
    </source>
</evidence>
<comment type="subcellular location">
    <subcellularLocation>
        <location evidence="12">Cytoplasm</location>
    </subcellularLocation>
    <text evidence="12">About half TF is bound to the ribosome near the polypeptide exit tunnel while the other half is free in the cytoplasm.</text>
</comment>
<dbReference type="Pfam" id="PF05697">
    <property type="entry name" value="Trigger_N"/>
    <property type="match status" value="1"/>
</dbReference>
<dbReference type="OrthoDB" id="9767721at2"/>
<dbReference type="GO" id="GO:0043335">
    <property type="term" value="P:protein unfolding"/>
    <property type="evidence" value="ECO:0007669"/>
    <property type="project" value="TreeGrafter"/>
</dbReference>
<comment type="caution">
    <text evidence="16">The sequence shown here is derived from an EMBL/GenBank/DDBJ whole genome shotgun (WGS) entry which is preliminary data.</text>
</comment>
<evidence type="ECO:0000256" key="3">
    <source>
        <dbReference type="ARBA" id="ARBA00013194"/>
    </source>
</evidence>
<dbReference type="Proteomes" id="UP000028981">
    <property type="component" value="Unassembled WGS sequence"/>
</dbReference>
<name>A0A087M6R1_9HYPH</name>
<evidence type="ECO:0000259" key="15">
    <source>
        <dbReference type="PROSITE" id="PS50059"/>
    </source>
</evidence>
<accession>A0A087M6R1</accession>
<dbReference type="GO" id="GO:0015031">
    <property type="term" value="P:protein transport"/>
    <property type="evidence" value="ECO:0007669"/>
    <property type="project" value="UniProtKB-UniRule"/>
</dbReference>
<evidence type="ECO:0000256" key="14">
    <source>
        <dbReference type="RuleBase" id="RU003914"/>
    </source>
</evidence>
<dbReference type="PANTHER" id="PTHR30560">
    <property type="entry name" value="TRIGGER FACTOR CHAPERONE AND PEPTIDYL-PROLYL CIS/TRANS ISOMERASE"/>
    <property type="match status" value="1"/>
</dbReference>
<dbReference type="NCBIfam" id="TIGR00115">
    <property type="entry name" value="tig"/>
    <property type="match status" value="1"/>
</dbReference>
<dbReference type="InterPro" id="IPR008881">
    <property type="entry name" value="Trigger_fac_ribosome-bd_bac"/>
</dbReference>
<dbReference type="GO" id="GO:0003755">
    <property type="term" value="F:peptidyl-prolyl cis-trans isomerase activity"/>
    <property type="evidence" value="ECO:0007669"/>
    <property type="project" value="UniProtKB-UniRule"/>
</dbReference>
<dbReference type="InterPro" id="IPR008880">
    <property type="entry name" value="Trigger_fac_C"/>
</dbReference>
<comment type="domain">
    <text evidence="12">Consists of 3 domains; the N-terminus binds the ribosome, the middle domain has PPIase activity, while the C-terminus has intrinsic chaperone activity on its own.</text>
</comment>
<organism evidence="16 17">
    <name type="scientific">Devosia riboflavina</name>
    <dbReference type="NCBI Taxonomy" id="46914"/>
    <lineage>
        <taxon>Bacteria</taxon>
        <taxon>Pseudomonadati</taxon>
        <taxon>Pseudomonadota</taxon>
        <taxon>Alphaproteobacteria</taxon>
        <taxon>Hyphomicrobiales</taxon>
        <taxon>Devosiaceae</taxon>
        <taxon>Devosia</taxon>
    </lineage>
</organism>
<dbReference type="Gene3D" id="3.30.70.1050">
    <property type="entry name" value="Trigger factor ribosome-binding domain"/>
    <property type="match status" value="1"/>
</dbReference>
<dbReference type="InterPro" id="IPR046357">
    <property type="entry name" value="PPIase_dom_sf"/>
</dbReference>
<comment type="catalytic activity">
    <reaction evidence="1 12 13">
        <text>[protein]-peptidylproline (omega=180) = [protein]-peptidylproline (omega=0)</text>
        <dbReference type="Rhea" id="RHEA:16237"/>
        <dbReference type="Rhea" id="RHEA-COMP:10747"/>
        <dbReference type="Rhea" id="RHEA-COMP:10748"/>
        <dbReference type="ChEBI" id="CHEBI:83833"/>
        <dbReference type="ChEBI" id="CHEBI:83834"/>
        <dbReference type="EC" id="5.2.1.8"/>
    </reaction>
</comment>
<keyword evidence="9 12" id="KW-0131">Cell cycle</keyword>
<evidence type="ECO:0000256" key="13">
    <source>
        <dbReference type="PROSITE-ProRule" id="PRU00277"/>
    </source>
</evidence>
<evidence type="ECO:0000256" key="10">
    <source>
        <dbReference type="ARBA" id="ARBA00024849"/>
    </source>
</evidence>
<dbReference type="PIRSF" id="PIRSF003095">
    <property type="entry name" value="Trigger_factor"/>
    <property type="match status" value="1"/>
</dbReference>
<dbReference type="FunFam" id="3.10.50.40:FF:000001">
    <property type="entry name" value="Trigger factor"/>
    <property type="match status" value="1"/>
</dbReference>
<keyword evidence="8 12" id="KW-0413">Isomerase</keyword>
<dbReference type="InterPro" id="IPR027304">
    <property type="entry name" value="Trigger_fact/SurA_dom_sf"/>
</dbReference>
<dbReference type="GO" id="GO:0044183">
    <property type="term" value="F:protein folding chaperone"/>
    <property type="evidence" value="ECO:0007669"/>
    <property type="project" value="TreeGrafter"/>
</dbReference>
<dbReference type="Pfam" id="PF05698">
    <property type="entry name" value="Trigger_C"/>
    <property type="match status" value="1"/>
</dbReference>
<keyword evidence="12" id="KW-0963">Cytoplasm</keyword>
<evidence type="ECO:0000256" key="6">
    <source>
        <dbReference type="ARBA" id="ARBA00023110"/>
    </source>
</evidence>
<dbReference type="InterPro" id="IPR036611">
    <property type="entry name" value="Trigger_fac_ribosome-bd_sf"/>
</dbReference>
<evidence type="ECO:0000256" key="8">
    <source>
        <dbReference type="ARBA" id="ARBA00023235"/>
    </source>
</evidence>
<evidence type="ECO:0000256" key="2">
    <source>
        <dbReference type="ARBA" id="ARBA00005464"/>
    </source>
</evidence>
<dbReference type="InterPro" id="IPR001179">
    <property type="entry name" value="PPIase_FKBP_dom"/>
</dbReference>